<evidence type="ECO:0000313" key="2">
    <source>
        <dbReference type="EMBL" id="BCS30420.1"/>
    </source>
</evidence>
<feature type="compositionally biased region" description="Basic and acidic residues" evidence="1">
    <location>
        <begin position="842"/>
        <end position="854"/>
    </location>
</feature>
<feature type="region of interest" description="Disordered" evidence="1">
    <location>
        <begin position="832"/>
        <end position="970"/>
    </location>
</feature>
<dbReference type="EMBL" id="AP024450">
    <property type="protein sequence ID" value="BCS30420.1"/>
    <property type="molecule type" value="Genomic_DNA"/>
</dbReference>
<proteinExistence type="predicted"/>
<dbReference type="RefSeq" id="XP_041562606.1">
    <property type="nucleotide sequence ID" value="XM_041697036.1"/>
</dbReference>
<feature type="compositionally biased region" description="Basic residues" evidence="1">
    <location>
        <begin position="899"/>
        <end position="909"/>
    </location>
</feature>
<protein>
    <submittedName>
        <fullName evidence="2">Uncharacterized protein</fullName>
    </submittedName>
</protein>
<name>A0A7R7XZ73_9EURO</name>
<dbReference type="GeneID" id="64980417"/>
<dbReference type="AlphaFoldDB" id="A0A7R7XZ73"/>
<accession>A0A7R7XZ73</accession>
<dbReference type="KEGG" id="apuu:APUU_80723S"/>
<reference evidence="2" key="2">
    <citation type="submission" date="2021-02" db="EMBL/GenBank/DDBJ databases">
        <title>Aspergillus puulaauensis MK2 genome sequence.</title>
        <authorList>
            <person name="Futagami T."/>
            <person name="Mori K."/>
            <person name="Kadooka C."/>
            <person name="Tanaka T."/>
        </authorList>
    </citation>
    <scope>NUCLEOTIDE SEQUENCE</scope>
    <source>
        <strain evidence="2">MK2</strain>
    </source>
</reference>
<feature type="compositionally biased region" description="Low complexity" evidence="1">
    <location>
        <begin position="382"/>
        <end position="404"/>
    </location>
</feature>
<feature type="region of interest" description="Disordered" evidence="1">
    <location>
        <begin position="382"/>
        <end position="409"/>
    </location>
</feature>
<organism evidence="2 3">
    <name type="scientific">Aspergillus puulaauensis</name>
    <dbReference type="NCBI Taxonomy" id="1220207"/>
    <lineage>
        <taxon>Eukaryota</taxon>
        <taxon>Fungi</taxon>
        <taxon>Dikarya</taxon>
        <taxon>Ascomycota</taxon>
        <taxon>Pezizomycotina</taxon>
        <taxon>Eurotiomycetes</taxon>
        <taxon>Eurotiomycetidae</taxon>
        <taxon>Eurotiales</taxon>
        <taxon>Aspergillaceae</taxon>
        <taxon>Aspergillus</taxon>
    </lineage>
</organism>
<keyword evidence="3" id="KW-1185">Reference proteome</keyword>
<evidence type="ECO:0000313" key="3">
    <source>
        <dbReference type="Proteomes" id="UP000654913"/>
    </source>
</evidence>
<dbReference type="Proteomes" id="UP000654913">
    <property type="component" value="Chromosome 8"/>
</dbReference>
<feature type="region of interest" description="Disordered" evidence="1">
    <location>
        <begin position="444"/>
        <end position="467"/>
    </location>
</feature>
<gene>
    <name evidence="2" type="ORF">APUU_80723S</name>
</gene>
<reference evidence="2" key="1">
    <citation type="submission" date="2021-01" db="EMBL/GenBank/DDBJ databases">
        <authorList>
            <consortium name="Aspergillus puulaauensis MK2 genome sequencing consortium"/>
            <person name="Kazuki M."/>
            <person name="Futagami T."/>
        </authorList>
    </citation>
    <scope>NUCLEOTIDE SEQUENCE</scope>
    <source>
        <strain evidence="2">MK2</strain>
    </source>
</reference>
<evidence type="ECO:0000256" key="1">
    <source>
        <dbReference type="SAM" id="MobiDB-lite"/>
    </source>
</evidence>
<sequence length="1029" mass="111762">MPTRPAKKSVLPSYPTYMHTTLQLTAVFRQLPPSIVTSPFFPNIFAPLLALDPHPASLPNGPDQLWARMSTLTKTHYPKPDDAVLAARASQNIRSTTLEVLNAGISRCFEKGPNQVFLIFHSLFDAAMKGETDVNGDPWAPPDEVKVDLSRWLYTFSPTHVLDTARIYTVLIILLACKGDSQSLIAATRFLAPTPELFLSMNDIKHHPSADLTALFNRAKKAAVDGKIGKTTVIPVHLVDVELVRIAKMNLPTGDYPTFEHCFVIGVAREGWRLYQAWGTPNKRRGFRLDEWIMADGNRVRSWEEGKKWMRLFERFVGKRGDWTEELNEIYRDLFIPHMKDSAKRRGLSNLVILHFRPHVRAFGPMDVAIEDIQKFRIVEQTDTQTQTQSQSTPRPESPTESKSAGSLSMTCEQAEEWYKSTYGPVDTTTSGSQDPSIYASLTTESTTDAAKSANSSAEKAKDKPPRGFFGPTGLPVCACCVKPVKGASTRPATQPSAKTVAKASAKAAGKAPVKDISSIEAETDTPAYDDIDGDGDGDADSDTTIFIDHDFYIKTRIPVGAGAFYNGEGPSPVDTSHESLSTALANVDAEIDSALGVAKANINTIPQYGTFCSDSGAVEPDVQALTETMSELDIKSEAVSNAELESPGNASPRFNAEVEPVLNLARTKLDGIRDYSSHFGFRGLPPFRVADNTKSCPQSDTGVDMQVGVESKGEVVSAGVDTALDRVEIEPPTTVTSNIDIEVEAEAEPDIDVGASVGSIAGVDTETVIKATSEPDAKADLGLDTEPETEVLAEAESPVKSPSKVDSGVEVDTADVEASIDKTPAQVETDLPVTAPSGFSTEEKAEAAVDVKSEQPVIEKSSELDISAADSADVKPHVAVETSAHLPVKPPIPASSKAKSRGRSRRKSAANTSNRAIPKVKTTVKPPPKVNIPARWKLTPIPEQDEHRQPTSEDESDGGVSLNVHDGSESRFQELNLGVARWETSRASHAGRARMNQRRDYMQAFNLAGPAWNAELDRFRMGLRAYNW</sequence>
<dbReference type="OrthoDB" id="438641at2759"/>